<evidence type="ECO:0000313" key="3">
    <source>
        <dbReference type="EMBL" id="PJZ72536.1"/>
    </source>
</evidence>
<name>A0A2M9ZKE0_9LEPT</name>
<keyword evidence="4" id="KW-1185">Reference proteome</keyword>
<reference evidence="4 5" key="1">
    <citation type="submission" date="2017-07" db="EMBL/GenBank/DDBJ databases">
        <title>Leptospira spp. isolated from tropical soils.</title>
        <authorList>
            <person name="Thibeaux R."/>
            <person name="Iraola G."/>
            <person name="Ferres I."/>
            <person name="Bierque E."/>
            <person name="Girault D."/>
            <person name="Soupe-Gilbert M.-E."/>
            <person name="Picardeau M."/>
            <person name="Goarant C."/>
        </authorList>
    </citation>
    <scope>NUCLEOTIDE SEQUENCE [LARGE SCALE GENOMIC DNA]</scope>
    <source>
        <strain evidence="3 5">FH1-B-B1</strain>
        <strain evidence="2 4">FH1-B-C1</strain>
    </source>
</reference>
<dbReference type="RefSeq" id="WP_100714215.1">
    <property type="nucleotide sequence ID" value="NZ_NPDY01000010.1"/>
</dbReference>
<evidence type="ECO:0000256" key="1">
    <source>
        <dbReference type="SAM" id="Phobius"/>
    </source>
</evidence>
<proteinExistence type="predicted"/>
<accession>A0A2M9ZKE0</accession>
<protein>
    <submittedName>
        <fullName evidence="3">Uncharacterized protein</fullName>
    </submittedName>
</protein>
<keyword evidence="1" id="KW-1133">Transmembrane helix</keyword>
<dbReference type="AlphaFoldDB" id="A0A2M9ZKE0"/>
<gene>
    <name evidence="2" type="ORF">CH360_11665</name>
    <name evidence="3" type="ORF">CH373_14100</name>
</gene>
<evidence type="ECO:0000313" key="5">
    <source>
        <dbReference type="Proteomes" id="UP000231990"/>
    </source>
</evidence>
<dbReference type="Proteomes" id="UP000231990">
    <property type="component" value="Unassembled WGS sequence"/>
</dbReference>
<dbReference type="Proteomes" id="UP000231962">
    <property type="component" value="Unassembled WGS sequence"/>
</dbReference>
<sequence>MLKQAFEIEVLEDSTSDKRYSRITQAFVYSFYEQIGVLKLYRVILFELEDAFSEFSIPKEIGYGIIEGEAKDQRIRFHHNLRDIPIYEQDKRNWQAVFKIAKQMVDALDTRATYDALSKLLPEVTRIAAIEKLDRRLSKISSRNELDFFKIEELNKIKKPKLIIYLLLTALLGAINFLNLKIFPILEIFALVLYFVERRKFSSAIKEVKERERKIQQRNSPFSLGVLDGNKTEVLNKISKIKQQILDSKESKCYFDFNTEALLDESRGEGLYMICIKAEIFEKTIQYSLVIPFHPSADREGYCLFWECSLMMIDEEPYPT</sequence>
<evidence type="ECO:0000313" key="2">
    <source>
        <dbReference type="EMBL" id="PJZ69401.1"/>
    </source>
</evidence>
<feature type="transmembrane region" description="Helical" evidence="1">
    <location>
        <begin position="163"/>
        <end position="196"/>
    </location>
</feature>
<organism evidence="3 5">
    <name type="scientific">Leptospira perolatii</name>
    <dbReference type="NCBI Taxonomy" id="2023191"/>
    <lineage>
        <taxon>Bacteria</taxon>
        <taxon>Pseudomonadati</taxon>
        <taxon>Spirochaetota</taxon>
        <taxon>Spirochaetia</taxon>
        <taxon>Leptospirales</taxon>
        <taxon>Leptospiraceae</taxon>
        <taxon>Leptospira</taxon>
    </lineage>
</organism>
<evidence type="ECO:0000313" key="4">
    <source>
        <dbReference type="Proteomes" id="UP000231962"/>
    </source>
</evidence>
<keyword evidence="1" id="KW-0472">Membrane</keyword>
<comment type="caution">
    <text evidence="3">The sequence shown here is derived from an EMBL/GenBank/DDBJ whole genome shotgun (WGS) entry which is preliminary data.</text>
</comment>
<keyword evidence="1" id="KW-0812">Transmembrane</keyword>
<dbReference type="EMBL" id="NPDZ01000009">
    <property type="protein sequence ID" value="PJZ72536.1"/>
    <property type="molecule type" value="Genomic_DNA"/>
</dbReference>
<dbReference type="EMBL" id="NPDY01000010">
    <property type="protein sequence ID" value="PJZ69401.1"/>
    <property type="molecule type" value="Genomic_DNA"/>
</dbReference>